<dbReference type="PROSITE" id="PS00107">
    <property type="entry name" value="PROTEIN_KINASE_ATP"/>
    <property type="match status" value="1"/>
</dbReference>
<dbReference type="InterPro" id="IPR011009">
    <property type="entry name" value="Kinase-like_dom_sf"/>
</dbReference>
<feature type="region of interest" description="Disordered" evidence="6">
    <location>
        <begin position="18"/>
        <end position="55"/>
    </location>
</feature>
<gene>
    <name evidence="8" type="ORF">UABAM_06433</name>
</gene>
<organism evidence="8 9">
    <name type="scientific">Uabimicrobium amorphum</name>
    <dbReference type="NCBI Taxonomy" id="2596890"/>
    <lineage>
        <taxon>Bacteria</taxon>
        <taxon>Pseudomonadati</taxon>
        <taxon>Planctomycetota</taxon>
        <taxon>Candidatus Uabimicrobiia</taxon>
        <taxon>Candidatus Uabimicrobiales</taxon>
        <taxon>Candidatus Uabimicrobiaceae</taxon>
        <taxon>Candidatus Uabimicrobium</taxon>
    </lineage>
</organism>
<evidence type="ECO:0000256" key="4">
    <source>
        <dbReference type="ARBA" id="ARBA00022840"/>
    </source>
</evidence>
<feature type="compositionally biased region" description="Basic and acidic residues" evidence="6">
    <location>
        <begin position="43"/>
        <end position="52"/>
    </location>
</feature>
<keyword evidence="9" id="KW-1185">Reference proteome</keyword>
<dbReference type="KEGG" id="uam:UABAM_06433"/>
<feature type="domain" description="Protein kinase" evidence="7">
    <location>
        <begin position="113"/>
        <end position="373"/>
    </location>
</feature>
<dbReference type="GO" id="GO:0004674">
    <property type="term" value="F:protein serine/threonine kinase activity"/>
    <property type="evidence" value="ECO:0007669"/>
    <property type="project" value="TreeGrafter"/>
</dbReference>
<dbReference type="AlphaFoldDB" id="A0A5S9IUK8"/>
<accession>A0A5S9IUK8</accession>
<reference evidence="8 9" key="1">
    <citation type="submission" date="2019-08" db="EMBL/GenBank/DDBJ databases">
        <title>Complete genome sequence of Candidatus Uab amorphum.</title>
        <authorList>
            <person name="Shiratori T."/>
            <person name="Suzuki S."/>
            <person name="Kakizawa Y."/>
            <person name="Ishida K."/>
        </authorList>
    </citation>
    <scope>NUCLEOTIDE SEQUENCE [LARGE SCALE GENOMIC DNA]</scope>
    <source>
        <strain evidence="8 9">SRT547</strain>
    </source>
</reference>
<dbReference type="OrthoDB" id="6111975at2"/>
<evidence type="ECO:0000256" key="1">
    <source>
        <dbReference type="ARBA" id="ARBA00022679"/>
    </source>
</evidence>
<keyword evidence="1" id="KW-0808">Transferase</keyword>
<dbReference type="PROSITE" id="PS50011">
    <property type="entry name" value="PROTEIN_KINASE_DOM"/>
    <property type="match status" value="1"/>
</dbReference>
<sequence length="378" mass="43448">MKKKVLYSGHSIFEDNYRVGETSTRKSTSKPRKVVRASESFLAEDRKSEGSKPRKVIRTSQTFLVENRKSETATHERRENKSSVSKIYTTEHEVHNSEIDTLRIVGQEIDNKYIIKKPIGHGGMGVIYLAKHKLLQKEYAIKFLYDKNQVYNTDDELEQRFISEASMAVELRHDNLVEVYDISKYKNHFYMVMEYIEGETIEQAIAKGKNFVEQDVIHVLHEVLSALQAIHEKGFVHRDIKPSNIMINQNGVVKVMDFGIAKDLSKSENLTQPNIIIGTLEYMSPEQIMSTDEVSFTSDIYSLGATAYYMLTGENYIEGNNMQKIRAICSGDFYIEIPGISAEFSEVLLRMMNTDKKQRFQNAQEVKEVLALLEKGRE</sequence>
<evidence type="ECO:0000256" key="5">
    <source>
        <dbReference type="PROSITE-ProRule" id="PRU10141"/>
    </source>
</evidence>
<evidence type="ECO:0000313" key="8">
    <source>
        <dbReference type="EMBL" id="BBM88017.1"/>
    </source>
</evidence>
<evidence type="ECO:0000259" key="7">
    <source>
        <dbReference type="PROSITE" id="PS50011"/>
    </source>
</evidence>
<keyword evidence="3 8" id="KW-0418">Kinase</keyword>
<dbReference type="Gene3D" id="3.30.200.20">
    <property type="entry name" value="Phosphorylase Kinase, domain 1"/>
    <property type="match status" value="1"/>
</dbReference>
<evidence type="ECO:0000256" key="2">
    <source>
        <dbReference type="ARBA" id="ARBA00022741"/>
    </source>
</evidence>
<dbReference type="SMART" id="SM00220">
    <property type="entry name" value="S_TKc"/>
    <property type="match status" value="1"/>
</dbReference>
<dbReference type="PROSITE" id="PS00108">
    <property type="entry name" value="PROTEIN_KINASE_ST"/>
    <property type="match status" value="1"/>
</dbReference>
<dbReference type="PANTHER" id="PTHR43289">
    <property type="entry name" value="MITOGEN-ACTIVATED PROTEIN KINASE KINASE KINASE 20-RELATED"/>
    <property type="match status" value="1"/>
</dbReference>
<dbReference type="GO" id="GO:0005524">
    <property type="term" value="F:ATP binding"/>
    <property type="evidence" value="ECO:0007669"/>
    <property type="project" value="UniProtKB-UniRule"/>
</dbReference>
<dbReference type="Proteomes" id="UP000326354">
    <property type="component" value="Chromosome"/>
</dbReference>
<dbReference type="InterPro" id="IPR017441">
    <property type="entry name" value="Protein_kinase_ATP_BS"/>
</dbReference>
<keyword evidence="2 5" id="KW-0547">Nucleotide-binding</keyword>
<dbReference type="CDD" id="cd14014">
    <property type="entry name" value="STKc_PknB_like"/>
    <property type="match status" value="1"/>
</dbReference>
<evidence type="ECO:0000256" key="3">
    <source>
        <dbReference type="ARBA" id="ARBA00022777"/>
    </source>
</evidence>
<dbReference type="SUPFAM" id="SSF56112">
    <property type="entry name" value="Protein kinase-like (PK-like)"/>
    <property type="match status" value="1"/>
</dbReference>
<feature type="binding site" evidence="5">
    <location>
        <position position="142"/>
    </location>
    <ligand>
        <name>ATP</name>
        <dbReference type="ChEBI" id="CHEBI:30616"/>
    </ligand>
</feature>
<keyword evidence="4 5" id="KW-0067">ATP-binding</keyword>
<protein>
    <submittedName>
        <fullName evidence="8">Protein kinase</fullName>
    </submittedName>
</protein>
<dbReference type="Gene3D" id="1.10.510.10">
    <property type="entry name" value="Transferase(Phosphotransferase) domain 1"/>
    <property type="match status" value="1"/>
</dbReference>
<dbReference type="EMBL" id="AP019860">
    <property type="protein sequence ID" value="BBM88017.1"/>
    <property type="molecule type" value="Genomic_DNA"/>
</dbReference>
<dbReference type="InterPro" id="IPR000719">
    <property type="entry name" value="Prot_kinase_dom"/>
</dbReference>
<dbReference type="RefSeq" id="WP_151972113.1">
    <property type="nucleotide sequence ID" value="NZ_AP019860.1"/>
</dbReference>
<dbReference type="InterPro" id="IPR008271">
    <property type="entry name" value="Ser/Thr_kinase_AS"/>
</dbReference>
<name>A0A5S9IUK8_UABAM</name>
<dbReference type="Pfam" id="PF00069">
    <property type="entry name" value="Pkinase"/>
    <property type="match status" value="1"/>
</dbReference>
<proteinExistence type="predicted"/>
<dbReference type="PANTHER" id="PTHR43289:SF6">
    <property type="entry name" value="SERINE_THREONINE-PROTEIN KINASE NEKL-3"/>
    <property type="match status" value="1"/>
</dbReference>
<evidence type="ECO:0000256" key="6">
    <source>
        <dbReference type="SAM" id="MobiDB-lite"/>
    </source>
</evidence>
<evidence type="ECO:0000313" key="9">
    <source>
        <dbReference type="Proteomes" id="UP000326354"/>
    </source>
</evidence>